<proteinExistence type="predicted"/>
<evidence type="ECO:0000256" key="1">
    <source>
        <dbReference type="SAM" id="SignalP"/>
    </source>
</evidence>
<keyword evidence="1" id="KW-0732">Signal</keyword>
<feature type="chain" id="PRO_5044593841" description="WG repeat-containing protein" evidence="1">
    <location>
        <begin position="21"/>
        <end position="217"/>
    </location>
</feature>
<evidence type="ECO:0000313" key="4">
    <source>
        <dbReference type="Proteomes" id="UP000236262"/>
    </source>
</evidence>
<dbReference type="EMBL" id="CP033924">
    <property type="protein sequence ID" value="AZA84829.1"/>
    <property type="molecule type" value="Genomic_DNA"/>
</dbReference>
<keyword evidence="5" id="KW-1185">Reference proteome</keyword>
<accession>A0A3G6RLR7</accession>
<dbReference type="RefSeq" id="WP_103293198.1">
    <property type="nucleotide sequence ID" value="NZ_CP033924.1"/>
</dbReference>
<feature type="signal peptide" evidence="1">
    <location>
        <begin position="1"/>
        <end position="20"/>
    </location>
</feature>
<evidence type="ECO:0000313" key="2">
    <source>
        <dbReference type="EMBL" id="AZA84829.1"/>
    </source>
</evidence>
<protein>
    <recommendedName>
        <fullName evidence="6">WG repeat-containing protein</fullName>
    </recommendedName>
</protein>
<dbReference type="AlphaFoldDB" id="A0A3G6RLR7"/>
<reference evidence="2 5" key="2">
    <citation type="submission" date="2018-11" db="EMBL/GenBank/DDBJ databases">
        <title>Proposal to divide the Flavobacteriaceae and reorganize its genera based on Amino Acid Identity values calculated from whole genome sequences.</title>
        <authorList>
            <person name="Nicholson A.C."/>
            <person name="Gulvik C.A."/>
            <person name="Whitney A.M."/>
            <person name="Humrighouse B.W."/>
            <person name="Bell M."/>
            <person name="Holmes B."/>
            <person name="Steigerwalt A.G."/>
            <person name="Villarma A."/>
            <person name="Sheth M."/>
            <person name="Batra D."/>
            <person name="Pryor J."/>
            <person name="Bernardet J.-F."/>
            <person name="Hugo C."/>
            <person name="Kampfer P."/>
            <person name="Newman J."/>
            <person name="McQuiston J.R."/>
        </authorList>
    </citation>
    <scope>NUCLEOTIDE SEQUENCE [LARGE SCALE GENOMIC DNA]</scope>
    <source>
        <strain evidence="2 5">KC_1864</strain>
    </source>
</reference>
<sequence>MKLKNLLLFAFLLGSVWINAQIRAGVSGKTFDLASVSLTVEGFIITMDSQGAITDFYSPNQDGKIDYYDNDSFFDQYRSGKIKSIGNVKIDYYDDMDKNSEKYGKLKSIGNIRFEYWDNPVFNKEKFGKVKRIGSYGIDYWPSDIIDNSRYGKLKSIGDISIDYGVKDIIDDSKYQKLIKFGPVKLDYWDDKFIEKNKYGQLKSISGNNDKINVVRL</sequence>
<dbReference type="OrthoDB" id="1241388at2"/>
<dbReference type="KEGG" id="clac:EG342_24300"/>
<reference evidence="3 4" key="1">
    <citation type="submission" date="2018-01" db="EMBL/GenBank/DDBJ databases">
        <title>Draft genome sequences of Chryseobacterium lactis NCTC11390, Chryseobacterium oncorhynchi 701B-08, and Chryseobacterium viscerum 687B-08.</title>
        <authorList>
            <person name="Jeong J.-J."/>
            <person name="Lee Y.J."/>
            <person name="Park B."/>
            <person name="Choi I.-G."/>
            <person name="Kim K.D."/>
        </authorList>
    </citation>
    <scope>NUCLEOTIDE SEQUENCE [LARGE SCALE GENOMIC DNA]</scope>
    <source>
        <strain evidence="3 4">NCTC11390</strain>
    </source>
</reference>
<organism evidence="3 4">
    <name type="scientific">Chryseobacterium lactis</name>
    <dbReference type="NCBI Taxonomy" id="1241981"/>
    <lineage>
        <taxon>Bacteria</taxon>
        <taxon>Pseudomonadati</taxon>
        <taxon>Bacteroidota</taxon>
        <taxon>Flavobacteriia</taxon>
        <taxon>Flavobacteriales</taxon>
        <taxon>Weeksellaceae</taxon>
        <taxon>Chryseobacterium group</taxon>
        <taxon>Chryseobacterium</taxon>
    </lineage>
</organism>
<evidence type="ECO:0008006" key="6">
    <source>
        <dbReference type="Google" id="ProtNLM"/>
    </source>
</evidence>
<name>A0A3G6RLR7_CHRLC</name>
<evidence type="ECO:0000313" key="5">
    <source>
        <dbReference type="Proteomes" id="UP000279972"/>
    </source>
</evidence>
<dbReference type="EMBL" id="PPEH01000008">
    <property type="protein sequence ID" value="PNW12200.1"/>
    <property type="molecule type" value="Genomic_DNA"/>
</dbReference>
<evidence type="ECO:0000313" key="3">
    <source>
        <dbReference type="EMBL" id="PNW12200.1"/>
    </source>
</evidence>
<dbReference type="Proteomes" id="UP000279972">
    <property type="component" value="Chromosome"/>
</dbReference>
<gene>
    <name evidence="3" type="ORF">C1637_18790</name>
    <name evidence="2" type="ORF">EG342_24300</name>
</gene>
<dbReference type="Proteomes" id="UP000236262">
    <property type="component" value="Unassembled WGS sequence"/>
</dbReference>